<dbReference type="EMBL" id="BLXT01005793">
    <property type="protein sequence ID" value="GFO26115.1"/>
    <property type="molecule type" value="Genomic_DNA"/>
</dbReference>
<sequence>MPKETKRPMTCVLSFVQYSPRNSRPGVRSDSDNDNSPSKTDDCVANRIQATSDETPAHDVTDRVLLPLEYGDTSAQDTDDNVTSQSMTAEIFNIPTGPSSPTATLSA</sequence>
<dbReference type="AlphaFoldDB" id="A0AAV4C405"/>
<evidence type="ECO:0000313" key="2">
    <source>
        <dbReference type="EMBL" id="GFO26115.1"/>
    </source>
</evidence>
<evidence type="ECO:0000313" key="3">
    <source>
        <dbReference type="Proteomes" id="UP000735302"/>
    </source>
</evidence>
<comment type="caution">
    <text evidence="2">The sequence shown here is derived from an EMBL/GenBank/DDBJ whole genome shotgun (WGS) entry which is preliminary data.</text>
</comment>
<dbReference type="Proteomes" id="UP000735302">
    <property type="component" value="Unassembled WGS sequence"/>
</dbReference>
<gene>
    <name evidence="2" type="ORF">PoB_005262000</name>
</gene>
<name>A0AAV4C405_9GAST</name>
<feature type="region of interest" description="Disordered" evidence="1">
    <location>
        <begin position="16"/>
        <end position="42"/>
    </location>
</feature>
<organism evidence="2 3">
    <name type="scientific">Plakobranchus ocellatus</name>
    <dbReference type="NCBI Taxonomy" id="259542"/>
    <lineage>
        <taxon>Eukaryota</taxon>
        <taxon>Metazoa</taxon>
        <taxon>Spiralia</taxon>
        <taxon>Lophotrochozoa</taxon>
        <taxon>Mollusca</taxon>
        <taxon>Gastropoda</taxon>
        <taxon>Heterobranchia</taxon>
        <taxon>Euthyneura</taxon>
        <taxon>Panpulmonata</taxon>
        <taxon>Sacoglossa</taxon>
        <taxon>Placobranchoidea</taxon>
        <taxon>Plakobranchidae</taxon>
        <taxon>Plakobranchus</taxon>
    </lineage>
</organism>
<keyword evidence="3" id="KW-1185">Reference proteome</keyword>
<accession>A0AAV4C405</accession>
<reference evidence="2 3" key="1">
    <citation type="journal article" date="2021" name="Elife">
        <title>Chloroplast acquisition without the gene transfer in kleptoplastic sea slugs, Plakobranchus ocellatus.</title>
        <authorList>
            <person name="Maeda T."/>
            <person name="Takahashi S."/>
            <person name="Yoshida T."/>
            <person name="Shimamura S."/>
            <person name="Takaki Y."/>
            <person name="Nagai Y."/>
            <person name="Toyoda A."/>
            <person name="Suzuki Y."/>
            <person name="Arimoto A."/>
            <person name="Ishii H."/>
            <person name="Satoh N."/>
            <person name="Nishiyama T."/>
            <person name="Hasebe M."/>
            <person name="Maruyama T."/>
            <person name="Minagawa J."/>
            <person name="Obokata J."/>
            <person name="Shigenobu S."/>
        </authorList>
    </citation>
    <scope>NUCLEOTIDE SEQUENCE [LARGE SCALE GENOMIC DNA]</scope>
</reference>
<protein>
    <submittedName>
        <fullName evidence="2">Uncharacterized protein</fullName>
    </submittedName>
</protein>
<evidence type="ECO:0000256" key="1">
    <source>
        <dbReference type="SAM" id="MobiDB-lite"/>
    </source>
</evidence>
<proteinExistence type="predicted"/>